<feature type="region of interest" description="Disordered" evidence="1">
    <location>
        <begin position="1"/>
        <end position="74"/>
    </location>
</feature>
<evidence type="ECO:0000313" key="2">
    <source>
        <dbReference type="EMBL" id="MFD1042026.1"/>
    </source>
</evidence>
<keyword evidence="3" id="KW-1185">Reference proteome</keyword>
<feature type="compositionally biased region" description="Low complexity" evidence="1">
    <location>
        <begin position="65"/>
        <end position="74"/>
    </location>
</feature>
<sequence>MTKKEKTSEKLASHSSKVMRDPYATKTAKSLAGSALSQTRTDKKTSSKVATKASEVMNDKRSSKSSKSLAGSVLSQAGSFPVKSFPIYGSSLTKAERSSAVRKVASKKK</sequence>
<reference evidence="3" key="1">
    <citation type="journal article" date="2019" name="Int. J. Syst. Evol. Microbiol.">
        <title>The Global Catalogue of Microorganisms (GCM) 10K type strain sequencing project: providing services to taxonomists for standard genome sequencing and annotation.</title>
        <authorList>
            <consortium name="The Broad Institute Genomics Platform"/>
            <consortium name="The Broad Institute Genome Sequencing Center for Infectious Disease"/>
            <person name="Wu L."/>
            <person name="Ma J."/>
        </authorList>
    </citation>
    <scope>NUCLEOTIDE SEQUENCE [LARGE SCALE GENOMIC DNA]</scope>
    <source>
        <strain evidence="3">CCUG 55854</strain>
    </source>
</reference>
<protein>
    <submittedName>
        <fullName evidence="2">Uncharacterized protein</fullName>
    </submittedName>
</protein>
<accession>A0ABW3LWR0</accession>
<feature type="compositionally biased region" description="Basic and acidic residues" evidence="1">
    <location>
        <begin position="1"/>
        <end position="12"/>
    </location>
</feature>
<comment type="caution">
    <text evidence="2">The sequence shown here is derived from an EMBL/GenBank/DDBJ whole genome shotgun (WGS) entry which is preliminary data.</text>
</comment>
<dbReference type="RefSeq" id="WP_202935565.1">
    <property type="nucleotide sequence ID" value="NZ_JBHTKN010000003.1"/>
</dbReference>
<gene>
    <name evidence="2" type="ORF">ACFQ2N_06670</name>
</gene>
<name>A0ABW3LWR0_9GAMM</name>
<dbReference type="EMBL" id="JBHTKN010000003">
    <property type="protein sequence ID" value="MFD1042026.1"/>
    <property type="molecule type" value="Genomic_DNA"/>
</dbReference>
<proteinExistence type="predicted"/>
<evidence type="ECO:0000256" key="1">
    <source>
        <dbReference type="SAM" id="MobiDB-lite"/>
    </source>
</evidence>
<evidence type="ECO:0000313" key="3">
    <source>
        <dbReference type="Proteomes" id="UP001597033"/>
    </source>
</evidence>
<dbReference type="Proteomes" id="UP001597033">
    <property type="component" value="Unassembled WGS sequence"/>
</dbReference>
<organism evidence="2 3">
    <name type="scientific">Pseudoxanthomonas kaohsiungensis</name>
    <dbReference type="NCBI Taxonomy" id="283923"/>
    <lineage>
        <taxon>Bacteria</taxon>
        <taxon>Pseudomonadati</taxon>
        <taxon>Pseudomonadota</taxon>
        <taxon>Gammaproteobacteria</taxon>
        <taxon>Lysobacterales</taxon>
        <taxon>Lysobacteraceae</taxon>
        <taxon>Pseudoxanthomonas</taxon>
    </lineage>
</organism>